<reference evidence="3" key="1">
    <citation type="submission" date="2020-05" db="EMBL/GenBank/DDBJ databases">
        <authorList>
            <person name="Zhu T."/>
            <person name="Keshari N."/>
            <person name="Lu X."/>
        </authorList>
    </citation>
    <scope>NUCLEOTIDE SEQUENCE</scope>
    <source>
        <strain evidence="3">NK1-12</strain>
    </source>
</reference>
<accession>A0AA96WD78</accession>
<keyword evidence="2" id="KW-0472">Membrane</keyword>
<evidence type="ECO:0000256" key="1">
    <source>
        <dbReference type="SAM" id="MobiDB-lite"/>
    </source>
</evidence>
<keyword evidence="2" id="KW-1133">Transmembrane helix</keyword>
<evidence type="ECO:0000313" key="3">
    <source>
        <dbReference type="EMBL" id="WNZ22400.1"/>
    </source>
</evidence>
<sequence>MTRGNDFSNRPDLNRPNPDENPAPIADETIHTRPATSDEIAYRNGYAEAQQEERVRENLRRTRENNSAATGIVVGVILASIVGLTLAAIALLSQNRQSNPPTTSPSLAPSPTQPQPTPSPQTSQPQNTQTTERTTIIERAPQQTEIIVPPAPDPATQPTQPQTESDATTQPTQPAVPDSTTVPPTGSDPNVGQ</sequence>
<feature type="transmembrane region" description="Helical" evidence="2">
    <location>
        <begin position="68"/>
        <end position="92"/>
    </location>
</feature>
<name>A0AA96WD78_9CYAN</name>
<dbReference type="EMBL" id="CP053586">
    <property type="protein sequence ID" value="WNZ22400.1"/>
    <property type="molecule type" value="Genomic_DNA"/>
</dbReference>
<feature type="region of interest" description="Disordered" evidence="1">
    <location>
        <begin position="96"/>
        <end position="193"/>
    </location>
</feature>
<keyword evidence="2" id="KW-0812">Transmembrane</keyword>
<feature type="compositionally biased region" description="Polar residues" evidence="1">
    <location>
        <begin position="164"/>
        <end position="193"/>
    </location>
</feature>
<proteinExistence type="predicted"/>
<dbReference type="RefSeq" id="WP_316433848.1">
    <property type="nucleotide sequence ID" value="NZ_CP053586.1"/>
</dbReference>
<organism evidence="3">
    <name type="scientific">Leptolyngbya sp. NK1-12</name>
    <dbReference type="NCBI Taxonomy" id="2547451"/>
    <lineage>
        <taxon>Bacteria</taxon>
        <taxon>Bacillati</taxon>
        <taxon>Cyanobacteriota</taxon>
        <taxon>Cyanophyceae</taxon>
        <taxon>Leptolyngbyales</taxon>
        <taxon>Leptolyngbyaceae</taxon>
        <taxon>Leptolyngbya group</taxon>
        <taxon>Leptolyngbya</taxon>
    </lineage>
</organism>
<gene>
    <name evidence="3" type="ORF">HJG54_05695</name>
</gene>
<feature type="compositionally biased region" description="Low complexity" evidence="1">
    <location>
        <begin position="120"/>
        <end position="139"/>
    </location>
</feature>
<protein>
    <submittedName>
        <fullName evidence="3">Uncharacterized protein</fullName>
    </submittedName>
</protein>
<feature type="region of interest" description="Disordered" evidence="1">
    <location>
        <begin position="1"/>
        <end position="39"/>
    </location>
</feature>
<feature type="compositionally biased region" description="Low complexity" evidence="1">
    <location>
        <begin position="98"/>
        <end position="110"/>
    </location>
</feature>
<dbReference type="AlphaFoldDB" id="A0AA96WD78"/>
<evidence type="ECO:0000256" key="2">
    <source>
        <dbReference type="SAM" id="Phobius"/>
    </source>
</evidence>